<protein>
    <recommendedName>
        <fullName evidence="4">Delta-60 repeat protein</fullName>
    </recommendedName>
</protein>
<dbReference type="EMBL" id="JANFQO010000005">
    <property type="protein sequence ID" value="MCQ4164599.1"/>
    <property type="molecule type" value="Genomic_DNA"/>
</dbReference>
<feature type="chain" id="PRO_5046349459" description="Delta-60 repeat protein" evidence="1">
    <location>
        <begin position="22"/>
        <end position="440"/>
    </location>
</feature>
<name>A0ABT1QQN3_9GAMM</name>
<sequence>MNRTRSLFLAATLAAAPALHAHSGPMDTRFGDGGFAHYGFQAVNGQAGDAARVGCPGAGDTFVVVGAASNGQRIVTVRLRPDGSFDDTFSGDGKESFDLPTSFASTTASVCLAQGDPVMTGTVTDGTGERNLRLVRVGRDTGLPVAGFGNGGVVDLDLDAHLSGLGSDEVPVGLNALPNGDLALSGYAMLANGGISGFVALLNAAGHVQAVTLTSCWIMTTVLENPAGALWAFGSTGYGACRLTLDRTTLAQTGRLDNTTGSGVYPSTARAVRPGTVAMAVAIQAPYGYRPALAVFRETQVSILALPAPVLNGMATSLSATPGQQGVQVLPGGRVLFGGTLLKTDTSTGEYFALARIGRSAADDRTEIYWGHGGAMAAQFLPNTSACAVTPPAQEIYRMTLWQGRPAFVGRVDTQCFANAGADYFVGRVETDYLFGDGLD</sequence>
<dbReference type="Proteomes" id="UP001165498">
    <property type="component" value="Unassembled WGS sequence"/>
</dbReference>
<dbReference type="InterPro" id="IPR010916">
    <property type="entry name" value="TonB_box_CS"/>
</dbReference>
<evidence type="ECO:0000313" key="2">
    <source>
        <dbReference type="EMBL" id="MCQ4164599.1"/>
    </source>
</evidence>
<keyword evidence="3" id="KW-1185">Reference proteome</keyword>
<gene>
    <name evidence="2" type="ORF">NM961_07735</name>
</gene>
<evidence type="ECO:0008006" key="4">
    <source>
        <dbReference type="Google" id="ProtNLM"/>
    </source>
</evidence>
<evidence type="ECO:0000313" key="3">
    <source>
        <dbReference type="Proteomes" id="UP001165498"/>
    </source>
</evidence>
<feature type="signal peptide" evidence="1">
    <location>
        <begin position="1"/>
        <end position="21"/>
    </location>
</feature>
<keyword evidence="1" id="KW-0732">Signal</keyword>
<dbReference type="RefSeq" id="WP_255913444.1">
    <property type="nucleotide sequence ID" value="NZ_JANFQO010000005.1"/>
</dbReference>
<comment type="caution">
    <text evidence="2">The sequence shown here is derived from an EMBL/GenBank/DDBJ whole genome shotgun (WGS) entry which is preliminary data.</text>
</comment>
<proteinExistence type="predicted"/>
<reference evidence="2" key="1">
    <citation type="submission" date="2022-07" db="EMBL/GenBank/DDBJ databases">
        <title>Tahibacter sp., a new gammaproteobacterium isolated from the silt sample collected at pig farm.</title>
        <authorList>
            <person name="Chen H."/>
        </authorList>
    </citation>
    <scope>NUCLEOTIDE SEQUENCE</scope>
    <source>
        <strain evidence="2">P2K</strain>
    </source>
</reference>
<accession>A0ABT1QQN3</accession>
<evidence type="ECO:0000256" key="1">
    <source>
        <dbReference type="SAM" id="SignalP"/>
    </source>
</evidence>
<organism evidence="2 3">
    <name type="scientific">Tahibacter harae</name>
    <dbReference type="NCBI Taxonomy" id="2963937"/>
    <lineage>
        <taxon>Bacteria</taxon>
        <taxon>Pseudomonadati</taxon>
        <taxon>Pseudomonadota</taxon>
        <taxon>Gammaproteobacteria</taxon>
        <taxon>Lysobacterales</taxon>
        <taxon>Rhodanobacteraceae</taxon>
        <taxon>Tahibacter</taxon>
    </lineage>
</organism>
<dbReference type="PROSITE" id="PS00430">
    <property type="entry name" value="TONB_DEPENDENT_REC_1"/>
    <property type="match status" value="1"/>
</dbReference>